<dbReference type="PANTHER" id="PTHR12792">
    <property type="entry name" value="EXTRA SPINDLE POLES 1-RELATED"/>
    <property type="match status" value="1"/>
</dbReference>
<dbReference type="PROSITE" id="PS51700">
    <property type="entry name" value="SEPARIN"/>
    <property type="match status" value="1"/>
</dbReference>
<dbReference type="OrthoDB" id="10255632at2759"/>
<dbReference type="EMBL" id="AZBU02000012">
    <property type="protein sequence ID" value="TKR59321.1"/>
    <property type="molecule type" value="Genomic_DNA"/>
</dbReference>
<keyword evidence="7" id="KW-1185">Reference proteome</keyword>
<dbReference type="InterPro" id="IPR030397">
    <property type="entry name" value="SEPARIN_core_dom"/>
</dbReference>
<name>A0A4U5LTC9_STECR</name>
<dbReference type="EC" id="3.4.22.49" evidence="2"/>
<comment type="catalytic activity">
    <reaction evidence="1">
        <text>All bonds known to be hydrolyzed by this endopeptidase have arginine in P1 and an acidic residue in P4. P6 is often occupied by an acidic residue or by a hydroxy-amino-acid residue, the phosphorylation of which enhances cleavage.</text>
        <dbReference type="EC" id="3.4.22.49"/>
    </reaction>
</comment>
<keyword evidence="4" id="KW-0159">Chromosome partition</keyword>
<dbReference type="PANTHER" id="PTHR12792:SF0">
    <property type="entry name" value="SEPARIN"/>
    <property type="match status" value="1"/>
</dbReference>
<gene>
    <name evidence="6" type="ORF">L596_029011</name>
</gene>
<dbReference type="Proteomes" id="UP000298663">
    <property type="component" value="Unassembled WGS sequence"/>
</dbReference>
<evidence type="ECO:0000256" key="1">
    <source>
        <dbReference type="ARBA" id="ARBA00000451"/>
    </source>
</evidence>
<dbReference type="STRING" id="34508.A0A4U5LTC9"/>
<dbReference type="AlphaFoldDB" id="A0A4U5LTC9"/>
<organism evidence="6 7">
    <name type="scientific">Steinernema carpocapsae</name>
    <name type="common">Entomopathogenic nematode</name>
    <dbReference type="NCBI Taxonomy" id="34508"/>
    <lineage>
        <taxon>Eukaryota</taxon>
        <taxon>Metazoa</taxon>
        <taxon>Ecdysozoa</taxon>
        <taxon>Nematoda</taxon>
        <taxon>Chromadorea</taxon>
        <taxon>Rhabditida</taxon>
        <taxon>Tylenchina</taxon>
        <taxon>Panagrolaimomorpha</taxon>
        <taxon>Strongyloidoidea</taxon>
        <taxon>Steinernematidae</taxon>
        <taxon>Steinernema</taxon>
    </lineage>
</organism>
<evidence type="ECO:0000313" key="7">
    <source>
        <dbReference type="Proteomes" id="UP000298663"/>
    </source>
</evidence>
<feature type="domain" description="Peptidase C50" evidence="5">
    <location>
        <begin position="869"/>
        <end position="963"/>
    </location>
</feature>
<keyword evidence="3" id="KW-0378">Hydrolase</keyword>
<protein>
    <recommendedName>
        <fullName evidence="2">separase</fullName>
        <ecNumber evidence="2">3.4.22.49</ecNumber>
    </recommendedName>
</protein>
<proteinExistence type="predicted"/>
<reference evidence="6 7" key="1">
    <citation type="journal article" date="2015" name="Genome Biol.">
        <title>Comparative genomics of Steinernema reveals deeply conserved gene regulatory networks.</title>
        <authorList>
            <person name="Dillman A.R."/>
            <person name="Macchietto M."/>
            <person name="Porter C.F."/>
            <person name="Rogers A."/>
            <person name="Williams B."/>
            <person name="Antoshechkin I."/>
            <person name="Lee M.M."/>
            <person name="Goodwin Z."/>
            <person name="Lu X."/>
            <person name="Lewis E.E."/>
            <person name="Goodrich-Blair H."/>
            <person name="Stock S.P."/>
            <person name="Adams B.J."/>
            <person name="Sternberg P.W."/>
            <person name="Mortazavi A."/>
        </authorList>
    </citation>
    <scope>NUCLEOTIDE SEQUENCE [LARGE SCALE GENOMIC DNA]</scope>
    <source>
        <strain evidence="6 7">ALL</strain>
    </source>
</reference>
<evidence type="ECO:0000256" key="3">
    <source>
        <dbReference type="ARBA" id="ARBA00022801"/>
    </source>
</evidence>
<dbReference type="InterPro" id="IPR005314">
    <property type="entry name" value="Peptidase_C50"/>
</dbReference>
<dbReference type="GO" id="GO:0005737">
    <property type="term" value="C:cytoplasm"/>
    <property type="evidence" value="ECO:0007669"/>
    <property type="project" value="TreeGrafter"/>
</dbReference>
<comment type="caution">
    <text evidence="6">The sequence shown here is derived from an EMBL/GenBank/DDBJ whole genome shotgun (WGS) entry which is preliminary data.</text>
</comment>
<evidence type="ECO:0000313" key="6">
    <source>
        <dbReference type="EMBL" id="TKR59321.1"/>
    </source>
</evidence>
<dbReference type="GO" id="GO:0005634">
    <property type="term" value="C:nucleus"/>
    <property type="evidence" value="ECO:0007669"/>
    <property type="project" value="InterPro"/>
</dbReference>
<evidence type="ECO:0000259" key="5">
    <source>
        <dbReference type="PROSITE" id="PS51700"/>
    </source>
</evidence>
<dbReference type="GO" id="GO:0005813">
    <property type="term" value="C:centrosome"/>
    <property type="evidence" value="ECO:0007669"/>
    <property type="project" value="TreeGrafter"/>
</dbReference>
<reference evidence="6 7" key="2">
    <citation type="journal article" date="2019" name="G3 (Bethesda)">
        <title>Hybrid Assembly of the Genome of the Entomopathogenic Nematode Steinernema carpocapsae Identifies the X-Chromosome.</title>
        <authorList>
            <person name="Serra L."/>
            <person name="Macchietto M."/>
            <person name="Macias-Munoz A."/>
            <person name="McGill C.J."/>
            <person name="Rodriguez I.M."/>
            <person name="Rodriguez B."/>
            <person name="Murad R."/>
            <person name="Mortazavi A."/>
        </authorList>
    </citation>
    <scope>NUCLEOTIDE SEQUENCE [LARGE SCALE GENOMIC DNA]</scope>
    <source>
        <strain evidence="6 7">ALL</strain>
    </source>
</reference>
<evidence type="ECO:0000256" key="2">
    <source>
        <dbReference type="ARBA" id="ARBA00012489"/>
    </source>
</evidence>
<sequence>MTPLRLASERRAGAVWPVRIFAHSSRRGCSRTFNRSQRSNFRIAPAFRRFSADVFRQFVRLCTATTVSPFRFFAASICVALDQAAVATWEEPSHVSGIPWFPSPQAFARPQIKLLLRAHNRMPRFDLNQVKRRIETCVKLLDTLSFNLSAIQEKVLKAWIPMIGEGFNFLEDLELQRHNELVQVLAREFQSYQGTAVIEKVYVVWYGSVSTTIKENKDDLSPEVLQSISQLGKTLAAIFILHCEFQRAITCLNDIHALEPENSLPRIAMMRLAAEIGEWHLLAHLLKREETLPPPGVARHEPFVKLYQLMLKVHEQDNSITSEQIAEATKMFHPQKINDFLVCEGSVLELRIRIMASRLAHADLRLIGDPIANREKEFAKRFLILKSRTKSAFFNFEEPCSLLRKFSYPEEILKVSLATASVFESLRSICNEYTDAGMLKDAQSHSLHYLAYAVRSGIPIHVVRASALLTKGYEYVDSDTPRYNRAKQILETVLAMNQVHEESCSCAAVCSLVKASAVFALEHHHAYLVYEGHNSTSLQAFCSSWHATCSPFDEMNRQMRKRFFNPAKFAGVYSYQQVEYFVGAVVRMAVESSKVGAHIIRRSLRCALRHGVQLRSDWLMLHAHFQEAVKKLGIDPKRSPSEYFKAFGHLLLRDWRPKICSIVGGSTEDPHERAFYFSEAFLCGLRQSVRAKKIDEEIAQPYLDVDEFKEDLNQLPADITVVQLFVDPEETLWLTRLQAYQDPYTVKLKSLKGDKILYKLKAIREENIESTKLKPSTAFWSKRKELNARLEKIVAAVEKKWFGAQLQELLGTLDKMTTVVFSVSPVLTHIPFESMPFFQRHPLVCRTLSFRMFCRLLQRTDEVPKPVNCKKSYYILNPGGDLHDTEARVKNELFSYGFEGITGVAPDHKKIKEVLSNYDVLLYIGHGSGGRYFGRSTIRQSNCNAVSVLMGCSSVQVYSEGNGFDGRSTVYDYMVARCPCVIGCLWLVTDGEIDKFLVALLDYCYAHLKTKELEEVLSTRAGYRAFLRGISEARKACRLPYLTGSSVVAYGLPIVSKIY</sequence>
<dbReference type="GO" id="GO:0072686">
    <property type="term" value="C:mitotic spindle"/>
    <property type="evidence" value="ECO:0007669"/>
    <property type="project" value="TreeGrafter"/>
</dbReference>
<accession>A0A4U5LTC9</accession>
<evidence type="ECO:0000256" key="4">
    <source>
        <dbReference type="ARBA" id="ARBA00022829"/>
    </source>
</evidence>
<dbReference type="GO" id="GO:0051307">
    <property type="term" value="P:meiotic chromosome separation"/>
    <property type="evidence" value="ECO:0007669"/>
    <property type="project" value="TreeGrafter"/>
</dbReference>
<dbReference type="Pfam" id="PF03568">
    <property type="entry name" value="Separin_C"/>
    <property type="match status" value="1"/>
</dbReference>
<dbReference type="GO" id="GO:0006508">
    <property type="term" value="P:proteolysis"/>
    <property type="evidence" value="ECO:0007669"/>
    <property type="project" value="InterPro"/>
</dbReference>
<dbReference type="GO" id="GO:0004197">
    <property type="term" value="F:cysteine-type endopeptidase activity"/>
    <property type="evidence" value="ECO:0007669"/>
    <property type="project" value="InterPro"/>
</dbReference>